<name>A0A5C7A4G2_9GAMM</name>
<proteinExistence type="predicted"/>
<keyword evidence="1" id="KW-0472">Membrane</keyword>
<evidence type="ECO:0008006" key="4">
    <source>
        <dbReference type="Google" id="ProtNLM"/>
    </source>
</evidence>
<dbReference type="EMBL" id="VORZ01000001">
    <property type="protein sequence ID" value="TXD97504.1"/>
    <property type="molecule type" value="Genomic_DNA"/>
</dbReference>
<evidence type="ECO:0000313" key="3">
    <source>
        <dbReference type="Proteomes" id="UP000321903"/>
    </source>
</evidence>
<comment type="caution">
    <text evidence="2">The sequence shown here is derived from an EMBL/GenBank/DDBJ whole genome shotgun (WGS) entry which is preliminary data.</text>
</comment>
<sequence length="444" mass="51321">MVATSIWQTLAEHPEFFAMLTIPPVTAFVTWVHVWMALKMLFYPIKFRGIRIPGFPFFGLPGIGWQGIVPRKAGKIAGVIVDQTLSKLGSLDEFFQAMEPEQMADFITETVDKNLEALIDEIMLERSETLWNNIPYAVKRRIYSQAHQELPGIMQSLVTDLTYHVEDLVDMRQMIVNKMESDRRLMVNMFLKVGQTEIDFIWHISALIGLIFGFIQMFIFLVVPAHWTVPFFAAVWGLLTNWIAIWMVFNPVEPRFIPYLKFFARRSGFPFINLQLPHMAQFRWQGGFMKRQEEVSVVFAEIVVNDLVTLENIMNEMMYGERAAQTRELMKSHLYQVLESPVVSTTLRMGLGRREFGQLKNTIIDKSIMATMVPLRDPELNESRASKIFGLFRDRIRALSPDEFQNLLRPAFREDELTLIVLGGLTGFLAGWLHLILVFFPAMQ</sequence>
<keyword evidence="3" id="KW-1185">Reference proteome</keyword>
<keyword evidence="1" id="KW-1133">Transmembrane helix</keyword>
<gene>
    <name evidence="2" type="ORF">ES754_00485</name>
</gene>
<dbReference type="RefSeq" id="WP_147221065.1">
    <property type="nucleotide sequence ID" value="NZ_CAJGYY010000001.1"/>
</dbReference>
<feature type="transmembrane region" description="Helical" evidence="1">
    <location>
        <begin position="229"/>
        <end position="249"/>
    </location>
</feature>
<reference evidence="2 3" key="1">
    <citation type="submission" date="2019-08" db="EMBL/GenBank/DDBJ databases">
        <title>Genome sequence of Psychrobacter frigidicola ACAM304 (type strain).</title>
        <authorList>
            <person name="Bowman J.P."/>
        </authorList>
    </citation>
    <scope>NUCLEOTIDE SEQUENCE [LARGE SCALE GENOMIC DNA]</scope>
    <source>
        <strain evidence="2 3">ACAM 304</strain>
    </source>
</reference>
<feature type="transmembrane region" description="Helical" evidence="1">
    <location>
        <begin position="200"/>
        <end position="223"/>
    </location>
</feature>
<dbReference type="AlphaFoldDB" id="A0A5C7A4G2"/>
<organism evidence="2 3">
    <name type="scientific">Psychrobacter frigidicola</name>
    <dbReference type="NCBI Taxonomy" id="45611"/>
    <lineage>
        <taxon>Bacteria</taxon>
        <taxon>Pseudomonadati</taxon>
        <taxon>Pseudomonadota</taxon>
        <taxon>Gammaproteobacteria</taxon>
        <taxon>Moraxellales</taxon>
        <taxon>Moraxellaceae</taxon>
        <taxon>Psychrobacter</taxon>
    </lineage>
</organism>
<dbReference type="PANTHER" id="PTHR35791">
    <property type="entry name" value="UPF0754 MEMBRANE PROTEIN YHEB"/>
    <property type="match status" value="1"/>
</dbReference>
<evidence type="ECO:0000256" key="1">
    <source>
        <dbReference type="SAM" id="Phobius"/>
    </source>
</evidence>
<dbReference type="Proteomes" id="UP000321903">
    <property type="component" value="Unassembled WGS sequence"/>
</dbReference>
<protein>
    <recommendedName>
        <fullName evidence="4">DUF445 family protein</fullName>
    </recommendedName>
</protein>
<feature type="transmembrane region" description="Helical" evidence="1">
    <location>
        <begin position="417"/>
        <end position="440"/>
    </location>
</feature>
<keyword evidence="1" id="KW-0812">Transmembrane</keyword>
<feature type="transmembrane region" description="Helical" evidence="1">
    <location>
        <begin position="16"/>
        <end position="38"/>
    </location>
</feature>
<accession>A0A5C7A4G2</accession>
<dbReference type="PANTHER" id="PTHR35791:SF1">
    <property type="entry name" value="UPF0754 MEMBRANE PROTEIN YHEB"/>
    <property type="match status" value="1"/>
</dbReference>
<dbReference type="OrthoDB" id="3631561at2"/>
<evidence type="ECO:0000313" key="2">
    <source>
        <dbReference type="EMBL" id="TXD97504.1"/>
    </source>
</evidence>